<evidence type="ECO:0000313" key="3">
    <source>
        <dbReference type="Proteomes" id="UP000830115"/>
    </source>
</evidence>
<keyword evidence="3" id="KW-1185">Reference proteome</keyword>
<dbReference type="EMBL" id="CP086322">
    <property type="protein sequence ID" value="UQA92075.1"/>
    <property type="molecule type" value="Genomic_DNA"/>
</dbReference>
<sequence length="185" mass="20055">MPVAPARPIAPTAAERERLKKMAYGHKTGHRPRMRAQVVVHAARGRSNARVARETGLHLDTVRTWRDRFDDQGIAGLTDRRRPGRPAAFTPLQRAQVTALACQLPAESSAPLSPWSAPEPAGRPSCAASAAFVSASTVRRWLKADAQTVSRARPHTTHGAIPTGKATPGGLFTGLYQPFCRRRGQ</sequence>
<dbReference type="SUPFAM" id="SSF46689">
    <property type="entry name" value="Homeodomain-like"/>
    <property type="match status" value="1"/>
</dbReference>
<feature type="region of interest" description="Disordered" evidence="1">
    <location>
        <begin position="147"/>
        <end position="166"/>
    </location>
</feature>
<gene>
    <name evidence="2" type="ORF">K9S39_09645</name>
</gene>
<organism evidence="2 3">
    <name type="scientific">Streptomyces halobius</name>
    <dbReference type="NCBI Taxonomy" id="2879846"/>
    <lineage>
        <taxon>Bacteria</taxon>
        <taxon>Bacillati</taxon>
        <taxon>Actinomycetota</taxon>
        <taxon>Actinomycetes</taxon>
        <taxon>Kitasatosporales</taxon>
        <taxon>Streptomycetaceae</taxon>
        <taxon>Streptomyces</taxon>
    </lineage>
</organism>
<accession>A0ABY4M2S1</accession>
<evidence type="ECO:0000256" key="1">
    <source>
        <dbReference type="SAM" id="MobiDB-lite"/>
    </source>
</evidence>
<proteinExistence type="predicted"/>
<dbReference type="Proteomes" id="UP000830115">
    <property type="component" value="Chromosome"/>
</dbReference>
<evidence type="ECO:0000313" key="2">
    <source>
        <dbReference type="EMBL" id="UQA92075.1"/>
    </source>
</evidence>
<dbReference type="RefSeq" id="WP_248862907.1">
    <property type="nucleotide sequence ID" value="NZ_CP086322.1"/>
</dbReference>
<name>A0ABY4M2S1_9ACTN</name>
<dbReference type="Pfam" id="PF13551">
    <property type="entry name" value="HTH_29"/>
    <property type="match status" value="1"/>
</dbReference>
<protein>
    <submittedName>
        <fullName evidence="2">Helix-turn-helix domain-containing protein</fullName>
    </submittedName>
</protein>
<dbReference type="InterPro" id="IPR009057">
    <property type="entry name" value="Homeodomain-like_sf"/>
</dbReference>
<reference evidence="2" key="1">
    <citation type="submission" date="2021-10" db="EMBL/GenBank/DDBJ databases">
        <title>Streptomyces nigrumlapis sp.nov.,an antimicrobial producing actinobacterium isolated from Black Gobi rocks.</title>
        <authorList>
            <person name="Wen Y."/>
            <person name="Zhang W."/>
            <person name="Liu X.G."/>
        </authorList>
    </citation>
    <scope>NUCLEOTIDE SEQUENCE</scope>
    <source>
        <strain evidence="2">ST13-2-2</strain>
    </source>
</reference>